<keyword evidence="5" id="KW-1185">Reference proteome</keyword>
<dbReference type="STRING" id="351160.RCIX293"/>
<dbReference type="OrthoDB" id="49590at2157"/>
<dbReference type="Proteomes" id="UP000000663">
    <property type="component" value="Chromosome"/>
</dbReference>
<protein>
    <recommendedName>
        <fullName evidence="3">KaiC-like domain-containing protein</fullName>
    </recommendedName>
</protein>
<organism evidence="4 5">
    <name type="scientific">Methanocella arvoryzae (strain DSM 22066 / NBRC 105507 / MRE50)</name>
    <dbReference type="NCBI Taxonomy" id="351160"/>
    <lineage>
        <taxon>Archaea</taxon>
        <taxon>Methanobacteriati</taxon>
        <taxon>Methanobacteriota</taxon>
        <taxon>Stenosarchaea group</taxon>
        <taxon>Methanomicrobia</taxon>
        <taxon>Methanocellales</taxon>
        <taxon>Methanocellaceae</taxon>
        <taxon>Methanocella</taxon>
    </lineage>
</organism>
<dbReference type="CDD" id="cd00882">
    <property type="entry name" value="Ras_like_GTPase"/>
    <property type="match status" value="1"/>
</dbReference>
<dbReference type="NCBIfam" id="TIGR00231">
    <property type="entry name" value="small_GTP"/>
    <property type="match status" value="1"/>
</dbReference>
<dbReference type="eggNOG" id="arCOG00362">
    <property type="taxonomic scope" value="Archaea"/>
</dbReference>
<dbReference type="InterPro" id="IPR006689">
    <property type="entry name" value="Small_GTPase_ARF/SAR"/>
</dbReference>
<name>Q0W785_METAR</name>
<feature type="domain" description="KaiC-like" evidence="3">
    <location>
        <begin position="2"/>
        <end position="135"/>
    </location>
</feature>
<evidence type="ECO:0000259" key="3">
    <source>
        <dbReference type="Pfam" id="PF06745"/>
    </source>
</evidence>
<evidence type="ECO:0000313" key="4">
    <source>
        <dbReference type="EMBL" id="CAJ35758.1"/>
    </source>
</evidence>
<dbReference type="KEGG" id="rci:RCIX293"/>
<dbReference type="SUPFAM" id="SSF52540">
    <property type="entry name" value="P-loop containing nucleoside triphosphate hydrolases"/>
    <property type="match status" value="2"/>
</dbReference>
<dbReference type="InterPro" id="IPR014774">
    <property type="entry name" value="KaiC-like_dom"/>
</dbReference>
<gene>
    <name evidence="4" type="ORF">RCIX293</name>
</gene>
<dbReference type="InterPro" id="IPR027417">
    <property type="entry name" value="P-loop_NTPase"/>
</dbReference>
<dbReference type="GeneID" id="5144296"/>
<keyword evidence="1" id="KW-0547">Nucleotide-binding</keyword>
<dbReference type="PANTHER" id="PTHR42708">
    <property type="entry name" value="ATP/GTP-BINDING PROTEIN-RELATED"/>
    <property type="match status" value="1"/>
</dbReference>
<dbReference type="EMBL" id="AM114193">
    <property type="protein sequence ID" value="CAJ35758.1"/>
    <property type="molecule type" value="Genomic_DNA"/>
</dbReference>
<dbReference type="PANTHER" id="PTHR42708:SF1">
    <property type="entry name" value="GLIDING MOTILITY PROTEIN MGLA"/>
    <property type="match status" value="1"/>
</dbReference>
<dbReference type="InterPro" id="IPR052705">
    <property type="entry name" value="Gliding_Motility_GTPase"/>
</dbReference>
<dbReference type="AlphaFoldDB" id="Q0W785"/>
<evidence type="ECO:0000256" key="1">
    <source>
        <dbReference type="ARBA" id="ARBA00022741"/>
    </source>
</evidence>
<sequence length="401" mass="43947">MIKTGIQALDEYLKGGIPTGKTLLYFCESGTPGDVFCIQTVYASLVENNVCYYVATNSFPNVVRDSFREYGWDLLPYQAHFAVVDAYSGLVGVPSDEQFQIDDPGSIDSVDETISRIIDILSPGDMIVLPSLSAVFDNCRNASTSEADILERVKKWNKMAVLNGGVVLYSFTDREDYDRRLVDQIRNGLCNATVVIGSAAGKQFYKDYFKLYACDWTNLPERPMILYKIMKPGGVWVYIPKIVVTGPHSSGKTTFVKTASLLSSGKAVSVDRFKTTVAMDYAHLTLRGFSVDLFGTPGQSRFDPLIRTLARDAMGVILVVDSTTTEGFERAADIIRMACGKTTPYIVAANKQDLPDAMEVDYIRKKMGLPASVPVIGTVAHDPASVVSVIETLIDRIVGGV</sequence>
<dbReference type="GO" id="GO:0003924">
    <property type="term" value="F:GTPase activity"/>
    <property type="evidence" value="ECO:0007669"/>
    <property type="project" value="InterPro"/>
</dbReference>
<keyword evidence="2" id="KW-0342">GTP-binding</keyword>
<dbReference type="Gene3D" id="3.40.50.300">
    <property type="entry name" value="P-loop containing nucleotide triphosphate hydrolases"/>
    <property type="match status" value="2"/>
</dbReference>
<reference evidence="4 5" key="1">
    <citation type="journal article" date="2006" name="Science">
        <title>Genome of rice cluster I archaea -- the key methane producers in the rice rhizosphere.</title>
        <authorList>
            <person name="Erkel C."/>
            <person name="Kube M."/>
            <person name="Reinhardt R."/>
            <person name="Liesack W."/>
        </authorList>
    </citation>
    <scope>NUCLEOTIDE SEQUENCE [LARGE SCALE GENOMIC DNA]</scope>
    <source>
        <strain evidence="5">DSM 22066 / NBRC 105507 / MRE50</strain>
    </source>
</reference>
<evidence type="ECO:0000313" key="5">
    <source>
        <dbReference type="Proteomes" id="UP000000663"/>
    </source>
</evidence>
<dbReference type="GO" id="GO:0005525">
    <property type="term" value="F:GTP binding"/>
    <property type="evidence" value="ECO:0007669"/>
    <property type="project" value="UniProtKB-KW"/>
</dbReference>
<dbReference type="SMART" id="SM00175">
    <property type="entry name" value="RAB"/>
    <property type="match status" value="1"/>
</dbReference>
<dbReference type="Pfam" id="PF00025">
    <property type="entry name" value="Arf"/>
    <property type="match status" value="1"/>
</dbReference>
<dbReference type="RefSeq" id="WP_012036741.1">
    <property type="nucleotide sequence ID" value="NC_009464.1"/>
</dbReference>
<dbReference type="InterPro" id="IPR005225">
    <property type="entry name" value="Small_GTP-bd"/>
</dbReference>
<proteinExistence type="predicted"/>
<evidence type="ECO:0000256" key="2">
    <source>
        <dbReference type="ARBA" id="ARBA00023134"/>
    </source>
</evidence>
<dbReference type="Pfam" id="PF06745">
    <property type="entry name" value="ATPase"/>
    <property type="match status" value="1"/>
</dbReference>
<accession>Q0W785</accession>